<feature type="transmembrane region" description="Helical" evidence="7">
    <location>
        <begin position="286"/>
        <end position="319"/>
    </location>
</feature>
<proteinExistence type="inferred from homology"/>
<evidence type="ECO:0000313" key="9">
    <source>
        <dbReference type="Proteomes" id="UP000067711"/>
    </source>
</evidence>
<keyword evidence="8" id="KW-0966">Cell projection</keyword>
<name>A0A1B4FQN5_9BURK</name>
<feature type="transmembrane region" description="Helical" evidence="7">
    <location>
        <begin position="111"/>
        <end position="134"/>
    </location>
</feature>
<dbReference type="EMBL" id="CP013388">
    <property type="protein sequence ID" value="AOJ05980.1"/>
    <property type="molecule type" value="Genomic_DNA"/>
</dbReference>
<dbReference type="InterPro" id="IPR042196">
    <property type="entry name" value="FHIPEP_4"/>
</dbReference>
<dbReference type="GO" id="GO:0009306">
    <property type="term" value="P:protein secretion"/>
    <property type="evidence" value="ECO:0007669"/>
    <property type="project" value="InterPro"/>
</dbReference>
<gene>
    <name evidence="8" type="ORF">WS71_00560</name>
</gene>
<evidence type="ECO:0000313" key="8">
    <source>
        <dbReference type="EMBL" id="AOJ05980.1"/>
    </source>
</evidence>
<feature type="transmembrane region" description="Helical" evidence="7">
    <location>
        <begin position="203"/>
        <end position="225"/>
    </location>
</feature>
<dbReference type="PROSITE" id="PS00994">
    <property type="entry name" value="FHIPEP"/>
    <property type="match status" value="1"/>
</dbReference>
<reference evidence="8 9" key="1">
    <citation type="submission" date="2015-12" db="EMBL/GenBank/DDBJ databases">
        <title>Diversity of Burkholderia near neighbor genomes.</title>
        <authorList>
            <person name="Sahl J."/>
            <person name="Wagner D."/>
            <person name="Keim P."/>
        </authorList>
    </citation>
    <scope>NUCLEOTIDE SEQUENCE [LARGE SCALE GENOMIC DNA]</scope>
    <source>
        <strain evidence="8 9">BDU8</strain>
    </source>
</reference>
<dbReference type="RefSeq" id="WP_066486467.1">
    <property type="nucleotide sequence ID" value="NZ_CP013388.1"/>
</dbReference>
<dbReference type="InterPro" id="IPR042193">
    <property type="entry name" value="FHIPEP_3"/>
</dbReference>
<dbReference type="PRINTS" id="PR00949">
    <property type="entry name" value="TYPE3IMAPROT"/>
</dbReference>
<keyword evidence="4 7" id="KW-0812">Transmembrane</keyword>
<protein>
    <submittedName>
        <fullName evidence="8">Flagellar biosynthesis protein FlhA</fullName>
    </submittedName>
</protein>
<dbReference type="InterPro" id="IPR001712">
    <property type="entry name" value="T3SS_FHIPEP"/>
</dbReference>
<feature type="transmembrane region" description="Helical" evidence="7">
    <location>
        <begin position="71"/>
        <end position="91"/>
    </location>
</feature>
<keyword evidence="8" id="KW-0282">Flagellum</keyword>
<dbReference type="InterPro" id="IPR025505">
    <property type="entry name" value="FHIPEP_CS"/>
</dbReference>
<comment type="similarity">
    <text evidence="2">Belongs to the FHIPEP (flagella/HR/invasion proteins export pore) family.</text>
</comment>
<dbReference type="GO" id="GO:0005886">
    <property type="term" value="C:plasma membrane"/>
    <property type="evidence" value="ECO:0007669"/>
    <property type="project" value="UniProtKB-SubCell"/>
</dbReference>
<dbReference type="PANTHER" id="PTHR30161">
    <property type="entry name" value="FLAGELLAR EXPORT PROTEIN, MEMBRANE FLHA SUBUNIT-RELATED"/>
    <property type="match status" value="1"/>
</dbReference>
<dbReference type="Gene3D" id="1.10.8.540">
    <property type="entry name" value="FHIPEP family, domain 3"/>
    <property type="match status" value="1"/>
</dbReference>
<evidence type="ECO:0000256" key="5">
    <source>
        <dbReference type="ARBA" id="ARBA00022989"/>
    </source>
</evidence>
<dbReference type="InterPro" id="IPR042194">
    <property type="entry name" value="FHIPEP_1"/>
</dbReference>
<dbReference type="Proteomes" id="UP000067711">
    <property type="component" value="Chromosome 2"/>
</dbReference>
<keyword evidence="6 7" id="KW-0472">Membrane</keyword>
<comment type="subcellular location">
    <subcellularLocation>
        <location evidence="1">Cell membrane</location>
        <topology evidence="1">Multi-pass membrane protein</topology>
    </subcellularLocation>
</comment>
<feature type="transmembrane region" description="Helical" evidence="7">
    <location>
        <begin position="40"/>
        <end position="59"/>
    </location>
</feature>
<dbReference type="PIRSF" id="PIRSF005419">
    <property type="entry name" value="FlhA"/>
    <property type="match status" value="1"/>
</dbReference>
<evidence type="ECO:0000256" key="2">
    <source>
        <dbReference type="ARBA" id="ARBA00008835"/>
    </source>
</evidence>
<evidence type="ECO:0000256" key="3">
    <source>
        <dbReference type="ARBA" id="ARBA00022475"/>
    </source>
</evidence>
<dbReference type="GO" id="GO:0044780">
    <property type="term" value="P:bacterial-type flagellum assembly"/>
    <property type="evidence" value="ECO:0007669"/>
    <property type="project" value="TreeGrafter"/>
</dbReference>
<sequence>MSKLSRLAADLRQYQYATPALLLAVLSMIILPLPPWLLDLLFTFNIVLAVVVILVSVSVRRPLEFSVFPTIILATTLMRLTLNVASTRVVLLKGHEGTDAAGHVIEAFGKVVIGGSFVVGLVVFVILMIINFVVVTKGAERISEVSARFTLDALPGKQMAIDADLNAGLINQEQAQTRRREVTTEADFYGAMDGASKFVRGDAIAGILILLINVLGGLAIGMLIHGLSFAEAFQRYGLLTIGDGLVAQIPSLLLAAAAAIIVTRVSDSGNFEQQVGRQMLASPEVLYSGAAVLLILAMIPGMPWLPFGGFAILLGYVAWRAGKWRPQSDDDAQMQALETALHEAKPNEPDWDDIGHVDALAVRVGYRLVDLIDPAQGSPLRRRMDGMRRSLSSAMGFLIPFITVRDDLGLPPSYYAILMNGVEIARAELHADRLMAIPSPTVYGVLDGIPACDPAYGMAVTWIQPDAKAHALGLGYQVVDGASVIATHVDKLLRDQLGEIFTHDDVAALMQRLGQAAPRLQEALEKAMTYNLIRKVMRALLTENVSLKPIVPIASALLDNAEATTDPILLAAEVRCALRQHIVTDIVGARTEIAVFNLAGELEGLLLTTLSQAQQAGKVALDNFAIAPHVLANLQTALPGVRERMKALGAAPILVVPPQLRPLLGRYARLLAPGLRVLSYNEIPEQREVSVIGSLA</sequence>
<keyword evidence="5 7" id="KW-1133">Transmembrane helix</keyword>
<dbReference type="PANTHER" id="PTHR30161:SF1">
    <property type="entry name" value="FLAGELLAR BIOSYNTHESIS PROTEIN FLHA-RELATED"/>
    <property type="match status" value="1"/>
</dbReference>
<dbReference type="AlphaFoldDB" id="A0A1B4FQN5"/>
<dbReference type="Gene3D" id="3.40.30.60">
    <property type="entry name" value="FHIPEP family, domain 1"/>
    <property type="match status" value="1"/>
</dbReference>
<evidence type="ECO:0000256" key="4">
    <source>
        <dbReference type="ARBA" id="ARBA00022692"/>
    </source>
</evidence>
<evidence type="ECO:0000256" key="1">
    <source>
        <dbReference type="ARBA" id="ARBA00004651"/>
    </source>
</evidence>
<keyword evidence="8" id="KW-0969">Cilium</keyword>
<evidence type="ECO:0000256" key="7">
    <source>
        <dbReference type="SAM" id="Phobius"/>
    </source>
</evidence>
<keyword evidence="3" id="KW-1003">Cell membrane</keyword>
<organism evidence="8 9">
    <name type="scientific">Burkholderia mayonis</name>
    <dbReference type="NCBI Taxonomy" id="1385591"/>
    <lineage>
        <taxon>Bacteria</taxon>
        <taxon>Pseudomonadati</taxon>
        <taxon>Pseudomonadota</taxon>
        <taxon>Betaproteobacteria</taxon>
        <taxon>Burkholderiales</taxon>
        <taxon>Burkholderiaceae</taxon>
        <taxon>Burkholderia</taxon>
        <taxon>pseudomallei group</taxon>
    </lineage>
</organism>
<dbReference type="Gene3D" id="3.40.50.12790">
    <property type="entry name" value="FHIPEP family, domain 4"/>
    <property type="match status" value="1"/>
</dbReference>
<accession>A0A1B4FQN5</accession>
<feature type="transmembrane region" description="Helical" evidence="7">
    <location>
        <begin position="245"/>
        <end position="265"/>
    </location>
</feature>
<dbReference type="Pfam" id="PF00771">
    <property type="entry name" value="FHIPEP"/>
    <property type="match status" value="1"/>
</dbReference>
<evidence type="ECO:0000256" key="6">
    <source>
        <dbReference type="ARBA" id="ARBA00023136"/>
    </source>
</evidence>
<feature type="transmembrane region" description="Helical" evidence="7">
    <location>
        <begin position="16"/>
        <end position="34"/>
    </location>
</feature>